<dbReference type="Gene3D" id="3.60.15.10">
    <property type="entry name" value="Ribonuclease Z/Hydroxyacylglutathione hydrolase-like"/>
    <property type="match status" value="1"/>
</dbReference>
<reference evidence="9 10" key="1">
    <citation type="submission" date="2017-11" db="EMBL/GenBank/DDBJ databases">
        <title>Whole genome sequencing of Psychrobacter pocilloporae S6-60T(=JCM 31058T=LMG 29157T).</title>
        <authorList>
            <person name="Das S.K."/>
        </authorList>
    </citation>
    <scope>NUCLEOTIDE SEQUENCE [LARGE SCALE GENOMIC DNA]</scope>
    <source>
        <strain evidence="9 10">S6-60</strain>
    </source>
</reference>
<evidence type="ECO:0000256" key="2">
    <source>
        <dbReference type="ARBA" id="ARBA00022694"/>
    </source>
</evidence>
<evidence type="ECO:0000256" key="7">
    <source>
        <dbReference type="ARBA" id="ARBA00022833"/>
    </source>
</evidence>
<dbReference type="InterPro" id="IPR036866">
    <property type="entry name" value="RibonucZ/Hydroxyglut_hydro"/>
</dbReference>
<comment type="subunit">
    <text evidence="1 8">Homodimer.</text>
</comment>
<dbReference type="EMBL" id="PGFT01000001">
    <property type="protein sequence ID" value="MDH4904368.1"/>
    <property type="molecule type" value="Genomic_DNA"/>
</dbReference>
<evidence type="ECO:0000256" key="4">
    <source>
        <dbReference type="ARBA" id="ARBA00022723"/>
    </source>
</evidence>
<dbReference type="InterPro" id="IPR013471">
    <property type="entry name" value="RNase_Z/BN"/>
</dbReference>
<comment type="similarity">
    <text evidence="8">Belongs to the RNase Z family.</text>
</comment>
<proteinExistence type="inferred from homology"/>
<keyword evidence="3 8" id="KW-0540">Nuclease</keyword>
<evidence type="ECO:0000256" key="3">
    <source>
        <dbReference type="ARBA" id="ARBA00022722"/>
    </source>
</evidence>
<comment type="function">
    <text evidence="8">Zinc phosphodiesterase, which displays some tRNA 3'-processing endonuclease activity. Probably involved in tRNA maturation, by removing a 3'-trailer from precursor tRNA.</text>
</comment>
<dbReference type="SUPFAM" id="SSF56281">
    <property type="entry name" value="Metallo-hydrolase/oxidoreductase"/>
    <property type="match status" value="1"/>
</dbReference>
<keyword evidence="2 8" id="KW-0819">tRNA processing</keyword>
<dbReference type="RefSeq" id="WP_284719196.1">
    <property type="nucleotide sequence ID" value="NZ_PGFT01000001.1"/>
</dbReference>
<evidence type="ECO:0000256" key="6">
    <source>
        <dbReference type="ARBA" id="ARBA00022801"/>
    </source>
</evidence>
<evidence type="ECO:0000313" key="10">
    <source>
        <dbReference type="Proteomes" id="UP001243298"/>
    </source>
</evidence>
<accession>A0ABT6IRA5</accession>
<feature type="binding site" evidence="8">
    <location>
        <position position="85"/>
    </location>
    <ligand>
        <name>Zn(2+)</name>
        <dbReference type="ChEBI" id="CHEBI:29105"/>
        <label>1</label>
        <note>catalytic</note>
    </ligand>
</feature>
<name>A0ABT6IRA5_9GAMM</name>
<feature type="binding site" evidence="8">
    <location>
        <position position="245"/>
    </location>
    <ligand>
        <name>Zn(2+)</name>
        <dbReference type="ChEBI" id="CHEBI:29105"/>
        <label>2</label>
        <note>catalytic</note>
    </ligand>
</feature>
<feature type="binding site" evidence="8">
    <location>
        <position position="88"/>
    </location>
    <ligand>
        <name>Zn(2+)</name>
        <dbReference type="ChEBI" id="CHEBI:29105"/>
        <label>2</label>
        <note>catalytic</note>
    </ligand>
</feature>
<evidence type="ECO:0000256" key="1">
    <source>
        <dbReference type="ARBA" id="ARBA00011738"/>
    </source>
</evidence>
<keyword evidence="6 8" id="KW-0378">Hydrolase</keyword>
<dbReference type="CDD" id="cd07717">
    <property type="entry name" value="RNaseZ_ZiPD-like_MBL-fold"/>
    <property type="match status" value="1"/>
</dbReference>
<keyword evidence="4 8" id="KW-0479">Metal-binding</keyword>
<evidence type="ECO:0000313" key="9">
    <source>
        <dbReference type="EMBL" id="MDH4904368.1"/>
    </source>
</evidence>
<sequence>MLKLTFLGTSAGVPTKQRNVTALAIECLNTHASGSSKGNQPHSNSQNKKSRPWLLIDCGEGTQQQLLHTKLSLRQLTAICITHVHGDHCYGLPGLLASAAMSGRREPLTLIAPKAISALLDAFILHTELYLPFTLNFVSIEDLLSQEVNVNKGKVKIDLDNQHQLMIEVYPLSHRVPSHGFGITQTIIRRTLNTGKLIADGVPASALWGKLQQGENVITEDGRHLHSADYVHDDVQRTKVVIAGDNDTPECLSEAVMDADLLVHEATYTHEVMMAIQARNPDFDPMHSSAHIVGTFAQKMSLKNIILTHFSARYQSFDNPDSETPNMAYIRLDAQSVYQGNIWLAEDFAQYSVNGATDLVDNQAGSQKESRVQYVGSARSN</sequence>
<protein>
    <recommendedName>
        <fullName evidence="8">Ribonuclease Z</fullName>
        <shortName evidence="8">RNase Z</shortName>
        <ecNumber evidence="8">3.1.26.11</ecNumber>
    </recommendedName>
    <alternativeName>
        <fullName evidence="8">tRNA 3 endonuclease</fullName>
    </alternativeName>
    <alternativeName>
        <fullName evidence="8">tRNase Z</fullName>
    </alternativeName>
</protein>
<evidence type="ECO:0000256" key="5">
    <source>
        <dbReference type="ARBA" id="ARBA00022759"/>
    </source>
</evidence>
<feature type="binding site" evidence="8">
    <location>
        <position position="174"/>
    </location>
    <ligand>
        <name>Zn(2+)</name>
        <dbReference type="ChEBI" id="CHEBI:29105"/>
        <label>1</label>
        <note>catalytic</note>
    </ligand>
</feature>
<comment type="caution">
    <text evidence="9">The sequence shown here is derived from an EMBL/GenBank/DDBJ whole genome shotgun (WGS) entry which is preliminary data.</text>
</comment>
<organism evidence="9 10">
    <name type="scientific">Psychrobacter pocilloporae</name>
    <dbReference type="NCBI Taxonomy" id="1775882"/>
    <lineage>
        <taxon>Bacteria</taxon>
        <taxon>Pseudomonadati</taxon>
        <taxon>Pseudomonadota</taxon>
        <taxon>Gammaproteobacteria</taxon>
        <taxon>Moraxellales</taxon>
        <taxon>Moraxellaceae</taxon>
        <taxon>Psychrobacter</taxon>
    </lineage>
</organism>
<evidence type="ECO:0000256" key="8">
    <source>
        <dbReference type="HAMAP-Rule" id="MF_01818"/>
    </source>
</evidence>
<dbReference type="Proteomes" id="UP001243298">
    <property type="component" value="Unassembled WGS sequence"/>
</dbReference>
<gene>
    <name evidence="8" type="primary">rnz</name>
    <name evidence="9" type="ORF">CUR83_04685</name>
</gene>
<dbReference type="Pfam" id="PF23023">
    <property type="entry name" value="Anti-Pycsar_Apyc1"/>
    <property type="match status" value="1"/>
</dbReference>
<feature type="binding site" evidence="8">
    <location>
        <position position="309"/>
    </location>
    <ligand>
        <name>Zn(2+)</name>
        <dbReference type="ChEBI" id="CHEBI:29105"/>
        <label>2</label>
        <note>catalytic</note>
    </ligand>
</feature>
<comment type="cofactor">
    <cofactor evidence="8">
        <name>Zn(2+)</name>
        <dbReference type="ChEBI" id="CHEBI:29105"/>
    </cofactor>
    <text evidence="8">Binds 2 Zn(2+) ions.</text>
</comment>
<dbReference type="EC" id="3.1.26.11" evidence="8"/>
<feature type="binding site" evidence="8">
    <location>
        <position position="87"/>
    </location>
    <ligand>
        <name>Zn(2+)</name>
        <dbReference type="ChEBI" id="CHEBI:29105"/>
        <label>2</label>
        <note>catalytic</note>
    </ligand>
</feature>
<dbReference type="PANTHER" id="PTHR46018">
    <property type="entry name" value="ZINC PHOSPHODIESTERASE ELAC PROTEIN 1"/>
    <property type="match status" value="1"/>
</dbReference>
<dbReference type="PANTHER" id="PTHR46018:SF2">
    <property type="entry name" value="ZINC PHOSPHODIESTERASE ELAC PROTEIN 1"/>
    <property type="match status" value="1"/>
</dbReference>
<feature type="binding site" evidence="8">
    <location>
        <position position="83"/>
    </location>
    <ligand>
        <name>Zn(2+)</name>
        <dbReference type="ChEBI" id="CHEBI:29105"/>
        <label>1</label>
        <note>catalytic</note>
    </ligand>
</feature>
<keyword evidence="7 8" id="KW-0862">Zinc</keyword>
<keyword evidence="10" id="KW-1185">Reference proteome</keyword>
<keyword evidence="5 8" id="KW-0255">Endonuclease</keyword>
<comment type="catalytic activity">
    <reaction evidence="8">
        <text>Endonucleolytic cleavage of RNA, removing extra 3' nucleotides from tRNA precursor, generating 3' termini of tRNAs. A 3'-hydroxy group is left at the tRNA terminus and a 5'-phosphoryl group is left at the trailer molecule.</text>
        <dbReference type="EC" id="3.1.26.11"/>
    </reaction>
</comment>
<feature type="active site" description="Proton acceptor" evidence="8">
    <location>
        <position position="87"/>
    </location>
</feature>
<dbReference type="HAMAP" id="MF_01818">
    <property type="entry name" value="RNase_Z_BN"/>
    <property type="match status" value="1"/>
</dbReference>
<feature type="binding site" evidence="8">
    <location>
        <position position="245"/>
    </location>
    <ligand>
        <name>Zn(2+)</name>
        <dbReference type="ChEBI" id="CHEBI:29105"/>
        <label>1</label>
        <note>catalytic</note>
    </ligand>
</feature>